<evidence type="ECO:0000256" key="5">
    <source>
        <dbReference type="ARBA" id="ARBA00023136"/>
    </source>
</evidence>
<dbReference type="Pfam" id="PF04588">
    <property type="entry name" value="HIG_1_N"/>
    <property type="match status" value="1"/>
</dbReference>
<accession>A0A059AG95</accession>
<dbReference type="eggNOG" id="KOG4431">
    <property type="taxonomic scope" value="Eukaryota"/>
</dbReference>
<dbReference type="Gene3D" id="6.10.140.1320">
    <property type="match status" value="1"/>
</dbReference>
<dbReference type="InParanoid" id="A0A059AG95"/>
<keyword evidence="5 6" id="KW-0472">Membrane</keyword>
<reference evidence="8" key="1">
    <citation type="submission" date="2013-07" db="EMBL/GenBank/DDBJ databases">
        <title>The genome of Eucalyptus grandis.</title>
        <authorList>
            <person name="Schmutz J."/>
            <person name="Hayes R."/>
            <person name="Myburg A."/>
            <person name="Tuskan G."/>
            <person name="Grattapaglia D."/>
            <person name="Rokhsar D.S."/>
        </authorList>
    </citation>
    <scope>NUCLEOTIDE SEQUENCE</scope>
    <source>
        <tissue evidence="8">Leaf extractions</tissue>
    </source>
</reference>
<organism evidence="8">
    <name type="scientific">Eucalyptus grandis</name>
    <name type="common">Flooded gum</name>
    <dbReference type="NCBI Taxonomy" id="71139"/>
    <lineage>
        <taxon>Eukaryota</taxon>
        <taxon>Viridiplantae</taxon>
        <taxon>Streptophyta</taxon>
        <taxon>Embryophyta</taxon>
        <taxon>Tracheophyta</taxon>
        <taxon>Spermatophyta</taxon>
        <taxon>Magnoliopsida</taxon>
        <taxon>eudicotyledons</taxon>
        <taxon>Gunneridae</taxon>
        <taxon>Pentapetalae</taxon>
        <taxon>rosids</taxon>
        <taxon>malvids</taxon>
        <taxon>Myrtales</taxon>
        <taxon>Myrtaceae</taxon>
        <taxon>Myrtoideae</taxon>
        <taxon>Eucalypteae</taxon>
        <taxon>Eucalyptus</taxon>
    </lineage>
</organism>
<evidence type="ECO:0000313" key="8">
    <source>
        <dbReference type="EMBL" id="KCW52853.1"/>
    </source>
</evidence>
<dbReference type="STRING" id="71139.A0A059AG95"/>
<keyword evidence="3 6" id="KW-1133">Transmembrane helix</keyword>
<evidence type="ECO:0000256" key="1">
    <source>
        <dbReference type="ARBA" id="ARBA00004325"/>
    </source>
</evidence>
<dbReference type="PROSITE" id="PS51503">
    <property type="entry name" value="HIG1"/>
    <property type="match status" value="1"/>
</dbReference>
<feature type="domain" description="HIG1" evidence="7">
    <location>
        <begin position="1"/>
        <end position="85"/>
    </location>
</feature>
<gene>
    <name evidence="8" type="ORF">EUGRSUZ_J02179</name>
</gene>
<evidence type="ECO:0000256" key="3">
    <source>
        <dbReference type="ARBA" id="ARBA00022989"/>
    </source>
</evidence>
<sequence>MQGTSDSEVDQKLFDRRRRAQNPLVPIGAFVTAGVLAAGLMSFQQGDSHLGQKLMRARVIAQGVTVALMVGTAYYCGQKSANHHL</sequence>
<dbReference type="PANTHER" id="PTHR12297:SF3">
    <property type="entry name" value="HIG1 DOMAIN FAMILY MEMBER 1A"/>
    <property type="match status" value="1"/>
</dbReference>
<feature type="transmembrane region" description="Helical" evidence="6">
    <location>
        <begin position="55"/>
        <end position="76"/>
    </location>
</feature>
<evidence type="ECO:0000256" key="6">
    <source>
        <dbReference type="SAM" id="Phobius"/>
    </source>
</evidence>
<evidence type="ECO:0000256" key="4">
    <source>
        <dbReference type="ARBA" id="ARBA00023128"/>
    </source>
</evidence>
<name>A0A059AG95_EUCGR</name>
<dbReference type="Gramene" id="KCW52853">
    <property type="protein sequence ID" value="KCW52853"/>
    <property type="gene ID" value="EUGRSUZ_J02179"/>
</dbReference>
<dbReference type="AlphaFoldDB" id="A0A059AG95"/>
<dbReference type="InterPro" id="IPR007667">
    <property type="entry name" value="Hypoxia_induced_domain"/>
</dbReference>
<evidence type="ECO:0000259" key="7">
    <source>
        <dbReference type="PROSITE" id="PS51503"/>
    </source>
</evidence>
<dbReference type="OMA" id="SCANINM"/>
<keyword evidence="4" id="KW-0496">Mitochondrion</keyword>
<protein>
    <recommendedName>
        <fullName evidence="7">HIG1 domain-containing protein</fullName>
    </recommendedName>
</protein>
<proteinExistence type="predicted"/>
<dbReference type="PANTHER" id="PTHR12297">
    <property type="entry name" value="HYPOXIA-INDUCBILE GENE 1 HIG1 -RELATED"/>
    <property type="match status" value="1"/>
</dbReference>
<dbReference type="GO" id="GO:0031966">
    <property type="term" value="C:mitochondrial membrane"/>
    <property type="evidence" value="ECO:0007669"/>
    <property type="project" value="UniProtKB-SubCell"/>
</dbReference>
<dbReference type="EMBL" id="KK198762">
    <property type="protein sequence ID" value="KCW52853.1"/>
    <property type="molecule type" value="Genomic_DNA"/>
</dbReference>
<evidence type="ECO:0000256" key="2">
    <source>
        <dbReference type="ARBA" id="ARBA00022692"/>
    </source>
</evidence>
<keyword evidence="2 6" id="KW-0812">Transmembrane</keyword>
<dbReference type="InterPro" id="IPR050355">
    <property type="entry name" value="RCF1"/>
</dbReference>
<comment type="subcellular location">
    <subcellularLocation>
        <location evidence="1">Mitochondrion membrane</location>
    </subcellularLocation>
</comment>
<feature type="transmembrane region" description="Helical" evidence="6">
    <location>
        <begin position="24"/>
        <end position="43"/>
    </location>
</feature>